<evidence type="ECO:0000313" key="3">
    <source>
        <dbReference type="Proteomes" id="UP000078090"/>
    </source>
</evidence>
<dbReference type="EMBL" id="LUUG01000049">
    <property type="protein sequence ID" value="OAI07970.1"/>
    <property type="molecule type" value="Genomic_DNA"/>
</dbReference>
<evidence type="ECO:0000313" key="2">
    <source>
        <dbReference type="EMBL" id="OAI07970.1"/>
    </source>
</evidence>
<dbReference type="Proteomes" id="UP000078090">
    <property type="component" value="Unassembled WGS sequence"/>
</dbReference>
<comment type="caution">
    <text evidence="2">The sequence shown here is derived from an EMBL/GenBank/DDBJ whole genome shotgun (WGS) entry which is preliminary data.</text>
</comment>
<reference evidence="3" key="1">
    <citation type="submission" date="2016-03" db="EMBL/GenBank/DDBJ databases">
        <authorList>
            <person name="Heylen K."/>
            <person name="De Vos P."/>
            <person name="Vekeman B."/>
        </authorList>
    </citation>
    <scope>NUCLEOTIDE SEQUENCE [LARGE SCALE GENOMIC DNA]</scope>
    <source>
        <strain evidence="3">R-45363</strain>
    </source>
</reference>
<feature type="chain" id="PRO_5008068399" evidence="1">
    <location>
        <begin position="27"/>
        <end position="128"/>
    </location>
</feature>
<accession>A0A177MSW2</accession>
<dbReference type="OrthoDB" id="5573556at2"/>
<proteinExistence type="predicted"/>
<name>A0A177MSW2_METMH</name>
<keyword evidence="1" id="KW-0732">Signal</keyword>
<sequence>MTSFRKSISFFIAITFISALCFPVSAATFSHEEVRAALESTISKVKASISAVENGADKETVAELVSNAKQQQKDIENNDLEVKRQHAGKRLNTAWKAARGGDLQLAGESLKEALSRYEEMHNLYVSSH</sequence>
<feature type="signal peptide" evidence="1">
    <location>
        <begin position="1"/>
        <end position="26"/>
    </location>
</feature>
<gene>
    <name evidence="2" type="ORF">A1332_00825</name>
</gene>
<dbReference type="RefSeq" id="WP_064007428.1">
    <property type="nucleotide sequence ID" value="NZ_LUUG01000049.1"/>
</dbReference>
<dbReference type="AlphaFoldDB" id="A0A177MSW2"/>
<evidence type="ECO:0000256" key="1">
    <source>
        <dbReference type="SAM" id="SignalP"/>
    </source>
</evidence>
<protein>
    <submittedName>
        <fullName evidence="2">Uncharacterized protein</fullName>
    </submittedName>
</protein>
<organism evidence="2 3">
    <name type="scientific">Methylomonas methanica</name>
    <dbReference type="NCBI Taxonomy" id="421"/>
    <lineage>
        <taxon>Bacteria</taxon>
        <taxon>Pseudomonadati</taxon>
        <taxon>Pseudomonadota</taxon>
        <taxon>Gammaproteobacteria</taxon>
        <taxon>Methylococcales</taxon>
        <taxon>Methylococcaceae</taxon>
        <taxon>Methylomonas</taxon>
    </lineage>
</organism>